<organism evidence="3 4">
    <name type="scientific">Cyanobium usitatum str. Tous</name>
    <dbReference type="NCBI Taxonomy" id="2116684"/>
    <lineage>
        <taxon>Bacteria</taxon>
        <taxon>Bacillati</taxon>
        <taxon>Cyanobacteriota</taxon>
        <taxon>Cyanophyceae</taxon>
        <taxon>Synechococcales</taxon>
        <taxon>Prochlorococcaceae</taxon>
        <taxon>Cyanobium</taxon>
    </lineage>
</organism>
<evidence type="ECO:0000313" key="4">
    <source>
        <dbReference type="Proteomes" id="UP000243002"/>
    </source>
</evidence>
<protein>
    <submittedName>
        <fullName evidence="3">DUF565 domain-containing protein</fullName>
    </submittedName>
</protein>
<gene>
    <name evidence="3" type="ORF">C7K55_01225</name>
</gene>
<keyword evidence="2" id="KW-0472">Membrane</keyword>
<comment type="caution">
    <text evidence="3">The sequence shown here is derived from an EMBL/GenBank/DDBJ whole genome shotgun (WGS) entry which is preliminary data.</text>
</comment>
<keyword evidence="2" id="KW-1133">Transmembrane helix</keyword>
<proteinExistence type="inferred from homology"/>
<sequence>MTRSNLQPTRFNRAIERLGAQLLGNLRGNWRLRSSVVLALLLGFYAGSNLTAYVLLEIPGGRPMAVLTMVLLLELVVRVRGRLVRATPGLGWVLVDNLRIGMVYAVVIEAFKLGT</sequence>
<keyword evidence="4" id="KW-1185">Reference proteome</keyword>
<accession>A0A2P7N1P0</accession>
<dbReference type="Pfam" id="PF04483">
    <property type="entry name" value="DUF565"/>
    <property type="match status" value="1"/>
</dbReference>
<name>A0A2P7N1P0_9CYAN</name>
<dbReference type="RefSeq" id="WP_106501572.1">
    <property type="nucleotide sequence ID" value="NZ_PXXO01000001.1"/>
</dbReference>
<dbReference type="InterPro" id="IPR007572">
    <property type="entry name" value="Uncharacterised_Ycf20"/>
</dbReference>
<evidence type="ECO:0000313" key="3">
    <source>
        <dbReference type="EMBL" id="PSJ07387.1"/>
    </source>
</evidence>
<dbReference type="OrthoDB" id="540789at2"/>
<feature type="transmembrane region" description="Helical" evidence="2">
    <location>
        <begin position="36"/>
        <end position="56"/>
    </location>
</feature>
<comment type="similarity">
    <text evidence="1">Belongs to the ycf20 family.</text>
</comment>
<feature type="transmembrane region" description="Helical" evidence="2">
    <location>
        <begin position="62"/>
        <end position="79"/>
    </location>
</feature>
<dbReference type="EMBL" id="PXXO01000001">
    <property type="protein sequence ID" value="PSJ07387.1"/>
    <property type="molecule type" value="Genomic_DNA"/>
</dbReference>
<reference evidence="3 4" key="1">
    <citation type="journal article" date="2018" name="Environ. Microbiol.">
        <title>Ecological and genomic features of two widespread freshwater picocyanobacteria.</title>
        <authorList>
            <person name="Cabello-Yeves P.J."/>
            <person name="Picazo A."/>
            <person name="Camacho A."/>
            <person name="Callieri C."/>
            <person name="Rosselli R."/>
            <person name="Roda-Garcia J.J."/>
            <person name="Coutinho F.H."/>
            <person name="Rodriguez-Valera F."/>
        </authorList>
    </citation>
    <scope>NUCLEOTIDE SEQUENCE [LARGE SCALE GENOMIC DNA]</scope>
    <source>
        <strain evidence="3 4">Tous</strain>
    </source>
</reference>
<dbReference type="AlphaFoldDB" id="A0A2P7N1P0"/>
<keyword evidence="2" id="KW-0812">Transmembrane</keyword>
<evidence type="ECO:0000256" key="2">
    <source>
        <dbReference type="SAM" id="Phobius"/>
    </source>
</evidence>
<evidence type="ECO:0000256" key="1">
    <source>
        <dbReference type="ARBA" id="ARBA00009846"/>
    </source>
</evidence>
<dbReference type="Proteomes" id="UP000243002">
    <property type="component" value="Unassembled WGS sequence"/>
</dbReference>